<dbReference type="InterPro" id="IPR007627">
    <property type="entry name" value="RNA_pol_sigma70_r2"/>
</dbReference>
<dbReference type="InterPro" id="IPR036388">
    <property type="entry name" value="WH-like_DNA-bd_sf"/>
</dbReference>
<dbReference type="Pfam" id="PF04542">
    <property type="entry name" value="Sigma70_r2"/>
    <property type="match status" value="1"/>
</dbReference>
<dbReference type="InterPro" id="IPR013249">
    <property type="entry name" value="RNA_pol_sigma70_r4_t2"/>
</dbReference>
<dbReference type="GO" id="GO:0016987">
    <property type="term" value="F:sigma factor activity"/>
    <property type="evidence" value="ECO:0007669"/>
    <property type="project" value="UniProtKB-KW"/>
</dbReference>
<comment type="similarity">
    <text evidence="1">Belongs to the sigma-70 factor family. ECF subfamily.</text>
</comment>
<name>A0A167KG40_9FLAO</name>
<keyword evidence="4" id="KW-0804">Transcription</keyword>
<proteinExistence type="inferred from homology"/>
<dbReference type="InterPro" id="IPR013324">
    <property type="entry name" value="RNA_pol_sigma_r3/r4-like"/>
</dbReference>
<dbReference type="InterPro" id="IPR013325">
    <property type="entry name" value="RNA_pol_sigma_r2"/>
</dbReference>
<evidence type="ECO:0000259" key="6">
    <source>
        <dbReference type="Pfam" id="PF08281"/>
    </source>
</evidence>
<comment type="caution">
    <text evidence="7">The sequence shown here is derived from an EMBL/GenBank/DDBJ whole genome shotgun (WGS) entry which is preliminary data.</text>
</comment>
<evidence type="ECO:0000313" key="7">
    <source>
        <dbReference type="EMBL" id="OAB81856.1"/>
    </source>
</evidence>
<dbReference type="AlphaFoldDB" id="A0A167KG40"/>
<dbReference type="SUPFAM" id="SSF88946">
    <property type="entry name" value="Sigma2 domain of RNA polymerase sigma factors"/>
    <property type="match status" value="1"/>
</dbReference>
<dbReference type="RefSeq" id="WP_068588280.1">
    <property type="nucleotide sequence ID" value="NZ_LRXL01000001.1"/>
</dbReference>
<evidence type="ECO:0000256" key="1">
    <source>
        <dbReference type="ARBA" id="ARBA00010641"/>
    </source>
</evidence>
<dbReference type="GO" id="GO:0003677">
    <property type="term" value="F:DNA binding"/>
    <property type="evidence" value="ECO:0007669"/>
    <property type="project" value="InterPro"/>
</dbReference>
<dbReference type="Proteomes" id="UP000077013">
    <property type="component" value="Unassembled WGS sequence"/>
</dbReference>
<dbReference type="Pfam" id="PF08281">
    <property type="entry name" value="Sigma70_r4_2"/>
    <property type="match status" value="1"/>
</dbReference>
<dbReference type="SUPFAM" id="SSF88659">
    <property type="entry name" value="Sigma3 and sigma4 domains of RNA polymerase sigma factors"/>
    <property type="match status" value="1"/>
</dbReference>
<keyword evidence="8" id="KW-1185">Reference proteome</keyword>
<dbReference type="GO" id="GO:0006352">
    <property type="term" value="P:DNA-templated transcription initiation"/>
    <property type="evidence" value="ECO:0007669"/>
    <property type="project" value="InterPro"/>
</dbReference>
<evidence type="ECO:0000256" key="2">
    <source>
        <dbReference type="ARBA" id="ARBA00023015"/>
    </source>
</evidence>
<dbReference type="InterPro" id="IPR014284">
    <property type="entry name" value="RNA_pol_sigma-70_dom"/>
</dbReference>
<evidence type="ECO:0000259" key="5">
    <source>
        <dbReference type="Pfam" id="PF04542"/>
    </source>
</evidence>
<dbReference type="PANTHER" id="PTHR43133:SF46">
    <property type="entry name" value="RNA POLYMERASE SIGMA-70 FACTOR ECF SUBFAMILY"/>
    <property type="match status" value="1"/>
</dbReference>
<keyword evidence="3" id="KW-0731">Sigma factor</keyword>
<dbReference type="EMBL" id="LRXL01000001">
    <property type="protein sequence ID" value="OAB81856.1"/>
    <property type="molecule type" value="Genomic_DNA"/>
</dbReference>
<dbReference type="Gene3D" id="1.10.10.10">
    <property type="entry name" value="Winged helix-like DNA-binding domain superfamily/Winged helix DNA-binding domain"/>
    <property type="match status" value="1"/>
</dbReference>
<accession>A0A167KG40</accession>
<dbReference type="NCBIfam" id="TIGR02937">
    <property type="entry name" value="sigma70-ECF"/>
    <property type="match status" value="1"/>
</dbReference>
<evidence type="ECO:0000313" key="8">
    <source>
        <dbReference type="Proteomes" id="UP000077013"/>
    </source>
</evidence>
<sequence length="174" mass="20803">MKKTSQESICQEENYRKVYEQHGQSLLDFLTYKYGSEYHPKDTLQDIFITLWKNCSKVPIEKVRSYLFTLANNHTLNKIKHRKVVLAYQKIQQKEYSNESPEFLLEQEEFLKRYQTALGRLNEEQRVAFLLNKAEGKKHKEIAALLGVTRKVVEYRIYSAYKQLKEELENFNLK</sequence>
<feature type="domain" description="RNA polymerase sigma-70 region 2" evidence="5">
    <location>
        <begin position="19"/>
        <end position="82"/>
    </location>
</feature>
<reference evidence="7 8" key="1">
    <citation type="submission" date="2016-02" db="EMBL/GenBank/DDBJ databases">
        <title>Ulvibacter sp. LPB0005, isolated from Thais luteostoma.</title>
        <authorList>
            <person name="Shin S.-K."/>
            <person name="Yi H."/>
        </authorList>
    </citation>
    <scope>NUCLEOTIDE SEQUENCE [LARGE SCALE GENOMIC DNA]</scope>
    <source>
        <strain evidence="7 8">LPB0005</strain>
    </source>
</reference>
<dbReference type="STRING" id="1763537.ULVI_00545"/>
<dbReference type="Gene3D" id="1.10.1740.10">
    <property type="match status" value="1"/>
</dbReference>
<dbReference type="PANTHER" id="PTHR43133">
    <property type="entry name" value="RNA POLYMERASE ECF-TYPE SIGMA FACTO"/>
    <property type="match status" value="1"/>
</dbReference>
<gene>
    <name evidence="7" type="ORF">ULVI_00545</name>
</gene>
<organism evidence="7 8">
    <name type="scientific">Cochleicola gelatinilyticus</name>
    <dbReference type="NCBI Taxonomy" id="1763537"/>
    <lineage>
        <taxon>Bacteria</taxon>
        <taxon>Pseudomonadati</taxon>
        <taxon>Bacteroidota</taxon>
        <taxon>Flavobacteriia</taxon>
        <taxon>Flavobacteriales</taxon>
        <taxon>Flavobacteriaceae</taxon>
        <taxon>Cochleicola</taxon>
    </lineage>
</organism>
<keyword evidence="2" id="KW-0805">Transcription regulation</keyword>
<dbReference type="InterPro" id="IPR039425">
    <property type="entry name" value="RNA_pol_sigma-70-like"/>
</dbReference>
<protein>
    <submittedName>
        <fullName evidence="7">RNA polymerase subunit sigma-70</fullName>
    </submittedName>
</protein>
<feature type="domain" description="RNA polymerase sigma factor 70 region 4 type 2" evidence="6">
    <location>
        <begin position="113"/>
        <end position="164"/>
    </location>
</feature>
<dbReference type="OrthoDB" id="659855at2"/>
<evidence type="ECO:0000256" key="4">
    <source>
        <dbReference type="ARBA" id="ARBA00023163"/>
    </source>
</evidence>
<evidence type="ECO:0000256" key="3">
    <source>
        <dbReference type="ARBA" id="ARBA00023082"/>
    </source>
</evidence>